<keyword evidence="3" id="KW-1185">Reference proteome</keyword>
<comment type="caution">
    <text evidence="2">The sequence shown here is derived from an EMBL/GenBank/DDBJ whole genome shotgun (WGS) entry which is preliminary data.</text>
</comment>
<evidence type="ECO:0000313" key="3">
    <source>
        <dbReference type="Proteomes" id="UP001166674"/>
    </source>
</evidence>
<protein>
    <submittedName>
        <fullName evidence="2">Uncharacterized protein</fullName>
    </submittedName>
</protein>
<sequence>MSAVKRPRANERSAARGAVLGARPREKRGGRCHGRWACGGAEGARGTAAARARVSSRDWPWTLSRGGGRSGAARACEQEHCAPKEPGSRWPLQGTLPRRPAGPESRVVTSGGAVTPPGTFSGSRRARSGRRTFLEATWGPAPPRSSPGVSLDG</sequence>
<dbReference type="Proteomes" id="UP001166674">
    <property type="component" value="Unassembled WGS sequence"/>
</dbReference>
<organism evidence="2 3">
    <name type="scientific">Sciurus carolinensis</name>
    <name type="common">Eastern gray squirrel</name>
    <dbReference type="NCBI Taxonomy" id="30640"/>
    <lineage>
        <taxon>Eukaryota</taxon>
        <taxon>Metazoa</taxon>
        <taxon>Chordata</taxon>
        <taxon>Craniata</taxon>
        <taxon>Vertebrata</taxon>
        <taxon>Euteleostomi</taxon>
        <taxon>Mammalia</taxon>
        <taxon>Eutheria</taxon>
        <taxon>Euarchontoglires</taxon>
        <taxon>Glires</taxon>
        <taxon>Rodentia</taxon>
        <taxon>Sciuromorpha</taxon>
        <taxon>Sciuridae</taxon>
        <taxon>Sciurinae</taxon>
        <taxon>Sciurini</taxon>
        <taxon>Sciurus</taxon>
    </lineage>
</organism>
<reference evidence="2" key="1">
    <citation type="submission" date="2020-03" db="EMBL/GenBank/DDBJ databases">
        <title>Studies in the Genomics of Life Span.</title>
        <authorList>
            <person name="Glass D."/>
        </authorList>
    </citation>
    <scope>NUCLEOTIDE SEQUENCE</scope>
    <source>
        <strain evidence="2">SUZIE</strain>
        <tissue evidence="2">Muscle</tissue>
    </source>
</reference>
<feature type="region of interest" description="Disordered" evidence="1">
    <location>
        <begin position="80"/>
        <end position="153"/>
    </location>
</feature>
<evidence type="ECO:0000256" key="1">
    <source>
        <dbReference type="SAM" id="MobiDB-lite"/>
    </source>
</evidence>
<proteinExistence type="predicted"/>
<feature type="region of interest" description="Disordered" evidence="1">
    <location>
        <begin position="1"/>
        <end position="32"/>
    </location>
</feature>
<dbReference type="EMBL" id="JAATJV010402799">
    <property type="protein sequence ID" value="MBZ3885833.1"/>
    <property type="molecule type" value="Genomic_DNA"/>
</dbReference>
<gene>
    <name evidence="2" type="ORF">SUZIE_184925</name>
</gene>
<dbReference type="AlphaFoldDB" id="A0AA41N8Z0"/>
<name>A0AA41N8Z0_SCICA</name>
<accession>A0AA41N8Z0</accession>
<evidence type="ECO:0000313" key="2">
    <source>
        <dbReference type="EMBL" id="MBZ3885833.1"/>
    </source>
</evidence>